<sequence>MSIEIIRLKDDEKLFFIRWNEYLNSHHCSVKFMPKYIEILKFASNLLIRDESFVVIQNNSCAGICFLPIEKNQNLIQISLGGGFSFAPLGESKKIYDLIFAEIFEISKRLNVSKIMFCIDMLAYTMRFNLLIKYGFIDTSANTCVAKLDESKENRWREIKGNYKTLINRVLKNSDFEIVIMNDKNQDYAIHENYRLLHEKCSGRQTRGKMSFDRQYELLKDGFATIIALKFKGKFIGMCYFMHHFDSVVYFSGADDPDYNDKKLTIYHPILWSANEYFSKLGYKVMEFGQPCEYSEIVGFMNYCDTKQTNIGYFKRGMGAKMVSFYKAIKYFDQNLLLNDIENFKNIVAKGVE</sequence>
<organism evidence="1 2">
    <name type="scientific">Campylobacter sputorum subsp. sputorum</name>
    <dbReference type="NCBI Taxonomy" id="32024"/>
    <lineage>
        <taxon>Bacteria</taxon>
        <taxon>Pseudomonadati</taxon>
        <taxon>Campylobacterota</taxon>
        <taxon>Epsilonproteobacteria</taxon>
        <taxon>Campylobacterales</taxon>
        <taxon>Campylobacteraceae</taxon>
        <taxon>Campylobacter</taxon>
    </lineage>
</organism>
<dbReference type="OrthoDB" id="5366188at2"/>
<accession>A0A381DJ65</accession>
<dbReference type="Gene3D" id="3.40.630.30">
    <property type="match status" value="1"/>
</dbReference>
<dbReference type="SUPFAM" id="SSF55729">
    <property type="entry name" value="Acyl-CoA N-acyltransferases (Nat)"/>
    <property type="match status" value="1"/>
</dbReference>
<dbReference type="Proteomes" id="UP000254920">
    <property type="component" value="Unassembled WGS sequence"/>
</dbReference>
<protein>
    <submittedName>
        <fullName evidence="1">Uncharacterized protein</fullName>
    </submittedName>
</protein>
<evidence type="ECO:0000313" key="1">
    <source>
        <dbReference type="EMBL" id="SUX10718.1"/>
    </source>
</evidence>
<gene>
    <name evidence="1" type="ORF">NCTC12475_00925</name>
</gene>
<dbReference type="InterPro" id="IPR016181">
    <property type="entry name" value="Acyl_CoA_acyltransferase"/>
</dbReference>
<dbReference type="RefSeq" id="WP_033916745.1">
    <property type="nucleotide sequence ID" value="NZ_JMTI01000035.1"/>
</dbReference>
<reference evidence="1 2" key="1">
    <citation type="submission" date="2018-06" db="EMBL/GenBank/DDBJ databases">
        <authorList>
            <consortium name="Pathogen Informatics"/>
            <person name="Doyle S."/>
        </authorList>
    </citation>
    <scope>NUCLEOTIDE SEQUENCE [LARGE SCALE GENOMIC DNA]</scope>
    <source>
        <strain evidence="1 2">NCTC12475</strain>
    </source>
</reference>
<dbReference type="AlphaFoldDB" id="A0A381DJ65"/>
<dbReference type="EMBL" id="UFVD01000001">
    <property type="protein sequence ID" value="SUX10718.1"/>
    <property type="molecule type" value="Genomic_DNA"/>
</dbReference>
<keyword evidence="2" id="KW-1185">Reference proteome</keyword>
<dbReference type="STRING" id="32024.GCA_000788295_01826"/>
<evidence type="ECO:0000313" key="2">
    <source>
        <dbReference type="Proteomes" id="UP000254920"/>
    </source>
</evidence>
<name>A0A381DJ65_9BACT</name>
<proteinExistence type="predicted"/>